<feature type="domain" description="Multidrug resistance protein MdtA-like C-terminal permuted SH3" evidence="8">
    <location>
        <begin position="302"/>
        <end position="361"/>
    </location>
</feature>
<reference evidence="10" key="1">
    <citation type="journal article" date="2019" name="Int. J. Syst. Evol. Microbiol.">
        <title>The Global Catalogue of Microorganisms (GCM) 10K type strain sequencing project: providing services to taxonomists for standard genome sequencing and annotation.</title>
        <authorList>
            <consortium name="The Broad Institute Genomics Platform"/>
            <consortium name="The Broad Institute Genome Sequencing Center for Infectious Disease"/>
            <person name="Wu L."/>
            <person name="Ma J."/>
        </authorList>
    </citation>
    <scope>NUCLEOTIDE SEQUENCE [LARGE SCALE GENOMIC DNA]</scope>
    <source>
        <strain evidence="10">JCM 17925</strain>
    </source>
</reference>
<dbReference type="InterPro" id="IPR058625">
    <property type="entry name" value="MdtA-like_BSH"/>
</dbReference>
<dbReference type="Pfam" id="PF25876">
    <property type="entry name" value="HH_MFP_RND"/>
    <property type="match status" value="1"/>
</dbReference>
<dbReference type="Gene3D" id="2.40.30.170">
    <property type="match status" value="1"/>
</dbReference>
<dbReference type="Gene3D" id="1.10.287.470">
    <property type="entry name" value="Helix hairpin bin"/>
    <property type="match status" value="1"/>
</dbReference>
<dbReference type="Gene3D" id="2.40.50.100">
    <property type="match status" value="1"/>
</dbReference>
<comment type="subcellular location">
    <subcellularLocation>
        <location evidence="1">Cell envelope</location>
    </subcellularLocation>
</comment>
<evidence type="ECO:0000313" key="10">
    <source>
        <dbReference type="Proteomes" id="UP001500936"/>
    </source>
</evidence>
<dbReference type="PANTHER" id="PTHR30469:SF36">
    <property type="entry name" value="BLL3903 PROTEIN"/>
    <property type="match status" value="1"/>
</dbReference>
<feature type="domain" description="Multidrug resistance protein MdtA-like barrel-sandwich hybrid" evidence="6">
    <location>
        <begin position="92"/>
        <end position="212"/>
    </location>
</feature>
<dbReference type="Proteomes" id="UP001500936">
    <property type="component" value="Unassembled WGS sequence"/>
</dbReference>
<evidence type="ECO:0000256" key="4">
    <source>
        <dbReference type="SAM" id="Coils"/>
    </source>
</evidence>
<dbReference type="InterPro" id="IPR058792">
    <property type="entry name" value="Beta-barrel_RND_2"/>
</dbReference>
<evidence type="ECO:0000259" key="5">
    <source>
        <dbReference type="Pfam" id="PF25876"/>
    </source>
</evidence>
<evidence type="ECO:0000256" key="2">
    <source>
        <dbReference type="ARBA" id="ARBA00009477"/>
    </source>
</evidence>
<keyword evidence="3" id="KW-0813">Transport</keyword>
<sequence length="375" mass="40998">MNKFTKRILTFAIILVVVSMAFYPKLKSLRNEESAGSNARAESKDVAGTLTKTVSQTGPAVGAATPVEVMVIKANILNEKILTTGTIIPNEEVDVRSEIAGRVTGIYFREGDYVQQGAVLLRINDADLQAQLQKLNYNKKLAEDNEARQKRLLEKEAISRQEYEISQTNLNSIMADIENLKAQIAKTVLRAPFNGTIGLRYISNGSYISPTSRIATLTNTNPAKLDFSIPAKYASVVRKGSRIQFIVEGSDDPHTGTVYAVEPKVDPNTRTMLLRAVSPNPNQMLVPGAFARIELVLNARSNAIVVPTEAVVPEVTGQKVFVVRNHKVESVAVEIGTRTDRNVEIRKGLQQGDSLITSGIQMVKPGSEVAIKNIL</sequence>
<gene>
    <name evidence="9" type="ORF">GCM10023187_44670</name>
</gene>
<dbReference type="Pfam" id="PF25954">
    <property type="entry name" value="Beta-barrel_RND_2"/>
    <property type="match status" value="1"/>
</dbReference>
<dbReference type="NCBIfam" id="TIGR01730">
    <property type="entry name" value="RND_mfp"/>
    <property type="match status" value="1"/>
</dbReference>
<protein>
    <submittedName>
        <fullName evidence="9">Efflux RND transporter periplasmic adaptor subunit</fullName>
    </submittedName>
</protein>
<comment type="similarity">
    <text evidence="2">Belongs to the membrane fusion protein (MFP) (TC 8.A.1) family.</text>
</comment>
<feature type="coiled-coil region" evidence="4">
    <location>
        <begin position="125"/>
        <end position="183"/>
    </location>
</feature>
<dbReference type="InterPro" id="IPR058624">
    <property type="entry name" value="MdtA-like_HH"/>
</dbReference>
<dbReference type="RefSeq" id="WP_345270244.1">
    <property type="nucleotide sequence ID" value="NZ_BAABHB010000012.1"/>
</dbReference>
<proteinExistence type="inferred from homology"/>
<evidence type="ECO:0000259" key="6">
    <source>
        <dbReference type="Pfam" id="PF25917"/>
    </source>
</evidence>
<dbReference type="InterPro" id="IPR058627">
    <property type="entry name" value="MdtA-like_C"/>
</dbReference>
<feature type="domain" description="CusB-like beta-barrel" evidence="7">
    <location>
        <begin position="226"/>
        <end position="295"/>
    </location>
</feature>
<evidence type="ECO:0000259" key="7">
    <source>
        <dbReference type="Pfam" id="PF25954"/>
    </source>
</evidence>
<organism evidence="9 10">
    <name type="scientific">Nibrella viscosa</name>
    <dbReference type="NCBI Taxonomy" id="1084524"/>
    <lineage>
        <taxon>Bacteria</taxon>
        <taxon>Pseudomonadati</taxon>
        <taxon>Bacteroidota</taxon>
        <taxon>Cytophagia</taxon>
        <taxon>Cytophagales</taxon>
        <taxon>Spirosomataceae</taxon>
        <taxon>Nibrella</taxon>
    </lineage>
</organism>
<feature type="domain" description="Multidrug resistance protein MdtA-like alpha-helical hairpin" evidence="5">
    <location>
        <begin position="126"/>
        <end position="185"/>
    </location>
</feature>
<keyword evidence="10" id="KW-1185">Reference proteome</keyword>
<name>A0ABP8KTG0_9BACT</name>
<evidence type="ECO:0000256" key="3">
    <source>
        <dbReference type="ARBA" id="ARBA00022448"/>
    </source>
</evidence>
<comment type="caution">
    <text evidence="9">The sequence shown here is derived from an EMBL/GenBank/DDBJ whole genome shotgun (WGS) entry which is preliminary data.</text>
</comment>
<dbReference type="PANTHER" id="PTHR30469">
    <property type="entry name" value="MULTIDRUG RESISTANCE PROTEIN MDTA"/>
    <property type="match status" value="1"/>
</dbReference>
<dbReference type="Pfam" id="PF25917">
    <property type="entry name" value="BSH_RND"/>
    <property type="match status" value="1"/>
</dbReference>
<dbReference type="EMBL" id="BAABHB010000012">
    <property type="protein sequence ID" value="GAA4414780.1"/>
    <property type="molecule type" value="Genomic_DNA"/>
</dbReference>
<accession>A0ABP8KTG0</accession>
<evidence type="ECO:0000313" key="9">
    <source>
        <dbReference type="EMBL" id="GAA4414780.1"/>
    </source>
</evidence>
<dbReference type="SUPFAM" id="SSF111369">
    <property type="entry name" value="HlyD-like secretion proteins"/>
    <property type="match status" value="1"/>
</dbReference>
<keyword evidence="4" id="KW-0175">Coiled coil</keyword>
<dbReference type="InterPro" id="IPR006143">
    <property type="entry name" value="RND_pump_MFP"/>
</dbReference>
<dbReference type="Gene3D" id="2.40.420.20">
    <property type="match status" value="1"/>
</dbReference>
<evidence type="ECO:0000256" key="1">
    <source>
        <dbReference type="ARBA" id="ARBA00004196"/>
    </source>
</evidence>
<dbReference type="Pfam" id="PF25967">
    <property type="entry name" value="RND-MFP_C"/>
    <property type="match status" value="1"/>
</dbReference>
<evidence type="ECO:0000259" key="8">
    <source>
        <dbReference type="Pfam" id="PF25967"/>
    </source>
</evidence>